<evidence type="ECO:0000313" key="2">
    <source>
        <dbReference type="EMBL" id="GAH14627.1"/>
    </source>
</evidence>
<feature type="non-terminal residue" evidence="2">
    <location>
        <position position="1"/>
    </location>
</feature>
<feature type="domain" description="Methyltransferase FkbM" evidence="1">
    <location>
        <begin position="3"/>
        <end position="80"/>
    </location>
</feature>
<proteinExistence type="predicted"/>
<reference evidence="2" key="1">
    <citation type="journal article" date="2014" name="Front. Microbiol.">
        <title>High frequency of phylogenetically diverse reductive dehalogenase-homologous genes in deep subseafloor sedimentary metagenomes.</title>
        <authorList>
            <person name="Kawai M."/>
            <person name="Futagami T."/>
            <person name="Toyoda A."/>
            <person name="Takaki Y."/>
            <person name="Nishi S."/>
            <person name="Hori S."/>
            <person name="Arai W."/>
            <person name="Tsubouchi T."/>
            <person name="Morono Y."/>
            <person name="Uchiyama I."/>
            <person name="Ito T."/>
            <person name="Fujiyama A."/>
            <person name="Inagaki F."/>
            <person name="Takami H."/>
        </authorList>
    </citation>
    <scope>NUCLEOTIDE SEQUENCE</scope>
    <source>
        <strain evidence="2">Expedition CK06-06</strain>
    </source>
</reference>
<dbReference type="Pfam" id="PF05050">
    <property type="entry name" value="Methyltransf_21"/>
    <property type="match status" value="1"/>
</dbReference>
<evidence type="ECO:0000259" key="1">
    <source>
        <dbReference type="Pfam" id="PF05050"/>
    </source>
</evidence>
<protein>
    <recommendedName>
        <fullName evidence="1">Methyltransferase FkbM domain-containing protein</fullName>
    </recommendedName>
</protein>
<gene>
    <name evidence="2" type="ORF">S01H4_54639</name>
</gene>
<dbReference type="InterPro" id="IPR006342">
    <property type="entry name" value="FkbM_mtfrase"/>
</dbReference>
<dbReference type="SUPFAM" id="SSF53335">
    <property type="entry name" value="S-adenosyl-L-methionine-dependent methyltransferases"/>
    <property type="match status" value="1"/>
</dbReference>
<dbReference type="Gene3D" id="3.40.50.150">
    <property type="entry name" value="Vaccinia Virus protein VP39"/>
    <property type="match status" value="1"/>
</dbReference>
<dbReference type="AlphaFoldDB" id="X1D373"/>
<organism evidence="2">
    <name type="scientific">marine sediment metagenome</name>
    <dbReference type="NCBI Taxonomy" id="412755"/>
    <lineage>
        <taxon>unclassified sequences</taxon>
        <taxon>metagenomes</taxon>
        <taxon>ecological metagenomes</taxon>
    </lineage>
</organism>
<comment type="caution">
    <text evidence="2">The sequence shown here is derived from an EMBL/GenBank/DDBJ whole genome shotgun (WGS) entry which is preliminary data.</text>
</comment>
<dbReference type="InterPro" id="IPR029063">
    <property type="entry name" value="SAM-dependent_MTases_sf"/>
</dbReference>
<dbReference type="EMBL" id="BART01031457">
    <property type="protein sequence ID" value="GAH14627.1"/>
    <property type="molecule type" value="Genomic_DNA"/>
</dbReference>
<accession>X1D373</accession>
<name>X1D373_9ZZZZ</name>
<sequence length="129" mass="15086">KHQVEMTTLDDLFCKPPYVIKKSKILLWLDCEGGELDALEGATQLLKLVDMVNVEMTMKPPSVEWPDTRTVHKKLRQAGFLRQYIHTLKGTQYDGIYVRNHLFKKEYCCCPFSIDEYEKEQKEKNCVGK</sequence>